<reference evidence="2 3" key="1">
    <citation type="submission" date="2017-04" db="EMBL/GenBank/DDBJ databases">
        <title>Unexpected and diverse lifestyles within the genus Limnohabitans.</title>
        <authorList>
            <person name="Kasalicky V."/>
            <person name="Mehrshad M."/>
            <person name="Andrei S.-A."/>
            <person name="Salcher M."/>
            <person name="Kratochvilova H."/>
            <person name="Simek K."/>
            <person name="Ghai R."/>
        </authorList>
    </citation>
    <scope>NUCLEOTIDE SEQUENCE [LARGE SCALE GENOMIC DNA]</scope>
    <source>
        <strain evidence="2 3">MWH-C5</strain>
    </source>
</reference>
<protein>
    <recommendedName>
        <fullName evidence="4">Cell shape determination protein CcmA</fullName>
    </recommendedName>
</protein>
<proteinExistence type="inferred from homology"/>
<evidence type="ECO:0008006" key="4">
    <source>
        <dbReference type="Google" id="ProtNLM"/>
    </source>
</evidence>
<accession>A0A315EJZ7</accession>
<dbReference type="PANTHER" id="PTHR35024:SF4">
    <property type="entry name" value="POLYMER-FORMING CYTOSKELETAL PROTEIN"/>
    <property type="match status" value="1"/>
</dbReference>
<evidence type="ECO:0000313" key="3">
    <source>
        <dbReference type="Proteomes" id="UP000251341"/>
    </source>
</evidence>
<sequence length="147" mass="15759">MFEKLKDKSLSPSQERFDTIIGRTTQIYGRLVLLDSVRIDGKVVGNIETTKDNKVTVAIGKTGEVSGDITAHRVMVAGKVEGNIYAAERVEFHKDSIVQGDISYGSIAVEHGARLLGLVIQNPISSAAANSSTDAKNVIKKAQESSS</sequence>
<gene>
    <name evidence="2" type="ORF">B9Z44_00370</name>
</gene>
<name>A0A315EJZ7_9BURK</name>
<dbReference type="EMBL" id="NESP01000001">
    <property type="protein sequence ID" value="PUE58193.1"/>
    <property type="molecule type" value="Genomic_DNA"/>
</dbReference>
<comment type="similarity">
    <text evidence="1">Belongs to the bactofilin family.</text>
</comment>
<keyword evidence="3" id="KW-1185">Reference proteome</keyword>
<dbReference type="RefSeq" id="WP_108358727.1">
    <property type="nucleotide sequence ID" value="NZ_NESP01000001.1"/>
</dbReference>
<dbReference type="Proteomes" id="UP000251341">
    <property type="component" value="Unassembled WGS sequence"/>
</dbReference>
<dbReference type="AlphaFoldDB" id="A0A315EJZ7"/>
<comment type="caution">
    <text evidence="2">The sequence shown here is derived from an EMBL/GenBank/DDBJ whole genome shotgun (WGS) entry which is preliminary data.</text>
</comment>
<dbReference type="InterPro" id="IPR007607">
    <property type="entry name" value="BacA/B"/>
</dbReference>
<evidence type="ECO:0000313" key="2">
    <source>
        <dbReference type="EMBL" id="PUE58193.1"/>
    </source>
</evidence>
<organism evidence="2 3">
    <name type="scientific">Limnohabitans curvus</name>
    <dbReference type="NCBI Taxonomy" id="323423"/>
    <lineage>
        <taxon>Bacteria</taxon>
        <taxon>Pseudomonadati</taxon>
        <taxon>Pseudomonadota</taxon>
        <taxon>Betaproteobacteria</taxon>
        <taxon>Burkholderiales</taxon>
        <taxon>Comamonadaceae</taxon>
        <taxon>Limnohabitans</taxon>
    </lineage>
</organism>
<dbReference type="PANTHER" id="PTHR35024">
    <property type="entry name" value="HYPOTHETICAL CYTOSOLIC PROTEIN"/>
    <property type="match status" value="1"/>
</dbReference>
<dbReference type="Pfam" id="PF04519">
    <property type="entry name" value="Bactofilin"/>
    <property type="match status" value="1"/>
</dbReference>
<evidence type="ECO:0000256" key="1">
    <source>
        <dbReference type="ARBA" id="ARBA00044755"/>
    </source>
</evidence>